<organism evidence="2 3">
    <name type="scientific">Streptomyces osmaniensis</name>
    <dbReference type="NCBI Taxonomy" id="593134"/>
    <lineage>
        <taxon>Bacteria</taxon>
        <taxon>Bacillati</taxon>
        <taxon>Actinomycetota</taxon>
        <taxon>Actinomycetes</taxon>
        <taxon>Kitasatosporales</taxon>
        <taxon>Streptomycetaceae</taxon>
        <taxon>Streptomyces</taxon>
    </lineage>
</organism>
<gene>
    <name evidence="2" type="ORF">GCM10022295_91780</name>
</gene>
<sequence length="97" mass="9970">MRVGDDKLDAVRPRSISEHGKAGQSAPSSAVATSMSGISWCPSDVGAGRDQGVGVDDPAALAGLLGQRVHPDERIWSGVQGPVAEGCDLLVQVLGHR</sequence>
<protein>
    <submittedName>
        <fullName evidence="2">Uncharacterized protein</fullName>
    </submittedName>
</protein>
<feature type="region of interest" description="Disordered" evidence="1">
    <location>
        <begin position="1"/>
        <end position="34"/>
    </location>
</feature>
<feature type="compositionally biased region" description="Polar residues" evidence="1">
    <location>
        <begin position="25"/>
        <end position="34"/>
    </location>
</feature>
<dbReference type="EMBL" id="BAABCE010000043">
    <property type="protein sequence ID" value="GAA3596574.1"/>
    <property type="molecule type" value="Genomic_DNA"/>
</dbReference>
<proteinExistence type="predicted"/>
<reference evidence="3" key="1">
    <citation type="journal article" date="2019" name="Int. J. Syst. Evol. Microbiol.">
        <title>The Global Catalogue of Microorganisms (GCM) 10K type strain sequencing project: providing services to taxonomists for standard genome sequencing and annotation.</title>
        <authorList>
            <consortium name="The Broad Institute Genomics Platform"/>
            <consortium name="The Broad Institute Genome Sequencing Center for Infectious Disease"/>
            <person name="Wu L."/>
            <person name="Ma J."/>
        </authorList>
    </citation>
    <scope>NUCLEOTIDE SEQUENCE [LARGE SCALE GENOMIC DNA]</scope>
    <source>
        <strain evidence="3">JCM 17656</strain>
    </source>
</reference>
<comment type="caution">
    <text evidence="2">The sequence shown here is derived from an EMBL/GenBank/DDBJ whole genome shotgun (WGS) entry which is preliminary data.</text>
</comment>
<feature type="compositionally biased region" description="Basic and acidic residues" evidence="1">
    <location>
        <begin position="1"/>
        <end position="21"/>
    </location>
</feature>
<evidence type="ECO:0000313" key="2">
    <source>
        <dbReference type="EMBL" id="GAA3596574.1"/>
    </source>
</evidence>
<dbReference type="Proteomes" id="UP001500707">
    <property type="component" value="Unassembled WGS sequence"/>
</dbReference>
<evidence type="ECO:0000313" key="3">
    <source>
        <dbReference type="Proteomes" id="UP001500707"/>
    </source>
</evidence>
<name>A0ABP6Z2F6_9ACTN</name>
<accession>A0ABP6Z2F6</accession>
<evidence type="ECO:0000256" key="1">
    <source>
        <dbReference type="SAM" id="MobiDB-lite"/>
    </source>
</evidence>
<keyword evidence="3" id="KW-1185">Reference proteome</keyword>